<feature type="chain" id="PRO_5045113630" evidence="3">
    <location>
        <begin position="22"/>
        <end position="321"/>
    </location>
</feature>
<dbReference type="Pfam" id="PF07686">
    <property type="entry name" value="V-set"/>
    <property type="match status" value="1"/>
</dbReference>
<dbReference type="InterPro" id="IPR003598">
    <property type="entry name" value="Ig_sub2"/>
</dbReference>
<evidence type="ECO:0000256" key="2">
    <source>
        <dbReference type="SAM" id="Phobius"/>
    </source>
</evidence>
<evidence type="ECO:0000256" key="1">
    <source>
        <dbReference type="SAM" id="MobiDB-lite"/>
    </source>
</evidence>
<dbReference type="InterPro" id="IPR003599">
    <property type="entry name" value="Ig_sub"/>
</dbReference>
<dbReference type="SMART" id="SM00408">
    <property type="entry name" value="IGc2"/>
    <property type="match status" value="2"/>
</dbReference>
<keyword evidence="2" id="KW-0472">Membrane</keyword>
<feature type="signal peptide" evidence="3">
    <location>
        <begin position="1"/>
        <end position="21"/>
    </location>
</feature>
<reference evidence="6" key="1">
    <citation type="submission" date="2025-08" db="UniProtKB">
        <authorList>
            <consortium name="RefSeq"/>
        </authorList>
    </citation>
    <scope>IDENTIFICATION</scope>
</reference>
<dbReference type="SMART" id="SM00409">
    <property type="entry name" value="IG"/>
    <property type="match status" value="2"/>
</dbReference>
<evidence type="ECO:0000256" key="3">
    <source>
        <dbReference type="SAM" id="SignalP"/>
    </source>
</evidence>
<evidence type="ECO:0000259" key="4">
    <source>
        <dbReference type="PROSITE" id="PS50835"/>
    </source>
</evidence>
<accession>A0A6J0V051</accession>
<feature type="domain" description="Ig-like" evidence="4">
    <location>
        <begin position="142"/>
        <end position="224"/>
    </location>
</feature>
<dbReference type="PANTHER" id="PTHR44969">
    <property type="entry name" value="CELL SURFACE A33 ANTIGEN"/>
    <property type="match status" value="1"/>
</dbReference>
<keyword evidence="2" id="KW-0812">Transmembrane</keyword>
<dbReference type="InterPro" id="IPR036179">
    <property type="entry name" value="Ig-like_dom_sf"/>
</dbReference>
<dbReference type="CTD" id="10223"/>
<dbReference type="InterPro" id="IPR042474">
    <property type="entry name" value="A33"/>
</dbReference>
<dbReference type="AlphaFoldDB" id="A0A6J0V051"/>
<feature type="region of interest" description="Disordered" evidence="1">
    <location>
        <begin position="269"/>
        <end position="321"/>
    </location>
</feature>
<keyword evidence="5" id="KW-1185">Reference proteome</keyword>
<proteinExistence type="predicted"/>
<keyword evidence="2" id="KW-1133">Transmembrane helix</keyword>
<feature type="compositionally biased region" description="Basic and acidic residues" evidence="1">
    <location>
        <begin position="278"/>
        <end position="290"/>
    </location>
</feature>
<dbReference type="PANTHER" id="PTHR44969:SF1">
    <property type="entry name" value="CELL SURFACE A33 ANTIGEN"/>
    <property type="match status" value="1"/>
</dbReference>
<dbReference type="SUPFAM" id="SSF48726">
    <property type="entry name" value="Immunoglobulin"/>
    <property type="match status" value="2"/>
</dbReference>
<dbReference type="InterPro" id="IPR007110">
    <property type="entry name" value="Ig-like_dom"/>
</dbReference>
<dbReference type="PROSITE" id="PS50835">
    <property type="entry name" value="IG_LIKE"/>
    <property type="match status" value="2"/>
</dbReference>
<dbReference type="Gene3D" id="2.60.40.10">
    <property type="entry name" value="Immunoglobulins"/>
    <property type="match status" value="2"/>
</dbReference>
<feature type="transmembrane region" description="Helical" evidence="2">
    <location>
        <begin position="234"/>
        <end position="257"/>
    </location>
</feature>
<dbReference type="GeneID" id="110088395"/>
<feature type="domain" description="Ig-like" evidence="4">
    <location>
        <begin position="7"/>
        <end position="119"/>
    </location>
</feature>
<dbReference type="SMART" id="SM00406">
    <property type="entry name" value="IGv"/>
    <property type="match status" value="1"/>
</dbReference>
<sequence>MKTNKEPVLFMLSAVVAVVHAVTVQTPQVKVEAARDKNATLQCIFHTSATNRVPGDNVSWRKVPAMEDFAYKVIGSDLEYKGNYGDRMTFSGDLNQGNGSITFSELTMADNGTYECTVQLFEDPPPRSVLIDLLVLVIPSKPTCKIIGKAEYGQNINLTCHSDEGSPKPTYTWQRYDAQNQPQQLVGTPMEGGLLMLKNISADTTGYYICLSQNSVGHDNCNISLAVVPQSMNIALYAGIIGGVVAAIIIIAVLAYCCCCRSSKDKEYEPTETNDGFQPHHEPVEIRGPSEEEIQEEGEERHSPQMPPTWRPPSRSSEAVA</sequence>
<organism evidence="5 6">
    <name type="scientific">Pogona vitticeps</name>
    <name type="common">central bearded dragon</name>
    <dbReference type="NCBI Taxonomy" id="103695"/>
    <lineage>
        <taxon>Eukaryota</taxon>
        <taxon>Metazoa</taxon>
        <taxon>Chordata</taxon>
        <taxon>Craniata</taxon>
        <taxon>Vertebrata</taxon>
        <taxon>Euteleostomi</taxon>
        <taxon>Lepidosauria</taxon>
        <taxon>Squamata</taxon>
        <taxon>Bifurcata</taxon>
        <taxon>Unidentata</taxon>
        <taxon>Episquamata</taxon>
        <taxon>Toxicofera</taxon>
        <taxon>Iguania</taxon>
        <taxon>Acrodonta</taxon>
        <taxon>Agamidae</taxon>
        <taxon>Amphibolurinae</taxon>
        <taxon>Pogona</taxon>
    </lineage>
</organism>
<evidence type="ECO:0000313" key="5">
    <source>
        <dbReference type="Proteomes" id="UP001652642"/>
    </source>
</evidence>
<dbReference type="GO" id="GO:0005886">
    <property type="term" value="C:plasma membrane"/>
    <property type="evidence" value="ECO:0007669"/>
    <property type="project" value="InterPro"/>
</dbReference>
<dbReference type="Pfam" id="PF13927">
    <property type="entry name" value="Ig_3"/>
    <property type="match status" value="1"/>
</dbReference>
<keyword evidence="3" id="KW-0732">Signal</keyword>
<dbReference type="InterPro" id="IPR013783">
    <property type="entry name" value="Ig-like_fold"/>
</dbReference>
<dbReference type="Proteomes" id="UP001652642">
    <property type="component" value="Chromosome 3"/>
</dbReference>
<dbReference type="InterPro" id="IPR013106">
    <property type="entry name" value="Ig_V-set"/>
</dbReference>
<dbReference type="RefSeq" id="XP_020666306.2">
    <property type="nucleotide sequence ID" value="XM_020810647.2"/>
</dbReference>
<gene>
    <name evidence="6" type="primary">GPA33</name>
</gene>
<name>A0A6J0V051_9SAUR</name>
<evidence type="ECO:0000313" key="6">
    <source>
        <dbReference type="RefSeq" id="XP_020666306.2"/>
    </source>
</evidence>
<protein>
    <submittedName>
        <fullName evidence="6">Cell surface A33 antigen isoform X1</fullName>
    </submittedName>
</protein>